<keyword evidence="2 6" id="KW-0812">Transmembrane</keyword>
<dbReference type="WBParaSite" id="TREG1_119590.1">
    <property type="protein sequence ID" value="TREG1_119590.1"/>
    <property type="gene ID" value="TREG1_119590"/>
</dbReference>
<evidence type="ECO:0000256" key="5">
    <source>
        <dbReference type="SAM" id="MobiDB-lite"/>
    </source>
</evidence>
<evidence type="ECO:0000313" key="7">
    <source>
        <dbReference type="Proteomes" id="UP000050795"/>
    </source>
</evidence>
<reference evidence="8" key="2">
    <citation type="submission" date="2023-11" db="UniProtKB">
        <authorList>
            <consortium name="WormBaseParasite"/>
        </authorList>
    </citation>
    <scope>IDENTIFICATION</scope>
</reference>
<protein>
    <submittedName>
        <fullName evidence="8">Uncharacterized protein</fullName>
    </submittedName>
</protein>
<dbReference type="GO" id="GO:0016020">
    <property type="term" value="C:membrane"/>
    <property type="evidence" value="ECO:0007669"/>
    <property type="project" value="UniProtKB-SubCell"/>
</dbReference>
<organism evidence="7 8">
    <name type="scientific">Trichobilharzia regenti</name>
    <name type="common">Nasal bird schistosome</name>
    <dbReference type="NCBI Taxonomy" id="157069"/>
    <lineage>
        <taxon>Eukaryota</taxon>
        <taxon>Metazoa</taxon>
        <taxon>Spiralia</taxon>
        <taxon>Lophotrochozoa</taxon>
        <taxon>Platyhelminthes</taxon>
        <taxon>Trematoda</taxon>
        <taxon>Digenea</taxon>
        <taxon>Strigeidida</taxon>
        <taxon>Schistosomatoidea</taxon>
        <taxon>Schistosomatidae</taxon>
        <taxon>Trichobilharzia</taxon>
    </lineage>
</organism>
<dbReference type="PANTHER" id="PTHR12489">
    <property type="entry name" value="LIPOMA HMGIC FUSION PARTNER-LIKE PROTEIN"/>
    <property type="match status" value="1"/>
</dbReference>
<evidence type="ECO:0000256" key="3">
    <source>
        <dbReference type="ARBA" id="ARBA00022989"/>
    </source>
</evidence>
<evidence type="ECO:0000256" key="2">
    <source>
        <dbReference type="ARBA" id="ARBA00022692"/>
    </source>
</evidence>
<keyword evidence="4 6" id="KW-0472">Membrane</keyword>
<proteinExistence type="predicted"/>
<sequence length="406" mass="45503">MIMRYIWLIWCILTWTAAILCTVGFLLPYWLDGRIYPDQEILPEESGSLRYPAYSDLPSTLNLFRRCVYPVYTGLVTDILSENPEKAAIFLNQPPTQRIDFKHAFIESSLINIQTNCGYYPFFDIPHTAWRFSMILLVISCCFLFFLAFFISFTGCYLNFLWQFNNIHRMCQTGLLISGLLILLCCILFPIGWSDNSEILQICGQRSSRFDLGHCQLGWAYVITIMSGLLSVFCAVLPNLCFPKILHELKQRKSHCVKEKQEQANELIPHMLSHEYNTAVTGSGAATVAASAGPAAASIETASTSVHMSDPRIHRIGFESPWMRNWSCMNTPGPIHGQGQGPVVLLHPDYNLHPGTIPVYTESQLGCSQGSLDDGSSTGTEKKSAFPVPSNSFANKLSNTENTKNN</sequence>
<accession>A0AA85IZ68</accession>
<evidence type="ECO:0000256" key="1">
    <source>
        <dbReference type="ARBA" id="ARBA00004141"/>
    </source>
</evidence>
<reference evidence="7" key="1">
    <citation type="submission" date="2022-06" db="EMBL/GenBank/DDBJ databases">
        <authorList>
            <person name="Berger JAMES D."/>
            <person name="Berger JAMES D."/>
        </authorList>
    </citation>
    <scope>NUCLEOTIDE SEQUENCE [LARGE SCALE GENOMIC DNA]</scope>
</reference>
<feature type="transmembrane region" description="Helical" evidence="6">
    <location>
        <begin position="174"/>
        <end position="193"/>
    </location>
</feature>
<dbReference type="Pfam" id="PF10242">
    <property type="entry name" value="L_HMGIC_fpl"/>
    <property type="match status" value="1"/>
</dbReference>
<dbReference type="Proteomes" id="UP000050795">
    <property type="component" value="Unassembled WGS sequence"/>
</dbReference>
<feature type="transmembrane region" description="Helical" evidence="6">
    <location>
        <begin position="219"/>
        <end position="242"/>
    </location>
</feature>
<name>A0AA85IZ68_TRIRE</name>
<evidence type="ECO:0000256" key="6">
    <source>
        <dbReference type="SAM" id="Phobius"/>
    </source>
</evidence>
<evidence type="ECO:0000256" key="4">
    <source>
        <dbReference type="ARBA" id="ARBA00023136"/>
    </source>
</evidence>
<dbReference type="AlphaFoldDB" id="A0AA85IZ68"/>
<feature type="region of interest" description="Disordered" evidence="5">
    <location>
        <begin position="368"/>
        <end position="406"/>
    </location>
</feature>
<comment type="subcellular location">
    <subcellularLocation>
        <location evidence="1">Membrane</location>
        <topology evidence="1">Multi-pass membrane protein</topology>
    </subcellularLocation>
</comment>
<dbReference type="PANTHER" id="PTHR12489:SF1">
    <property type="entry name" value="LP10272P"/>
    <property type="match status" value="1"/>
</dbReference>
<feature type="compositionally biased region" description="Polar residues" evidence="5">
    <location>
        <begin position="389"/>
        <end position="406"/>
    </location>
</feature>
<feature type="transmembrane region" description="Helical" evidence="6">
    <location>
        <begin position="129"/>
        <end position="162"/>
    </location>
</feature>
<dbReference type="Gene3D" id="1.20.140.150">
    <property type="match status" value="1"/>
</dbReference>
<keyword evidence="3 6" id="KW-1133">Transmembrane helix</keyword>
<keyword evidence="7" id="KW-1185">Reference proteome</keyword>
<feature type="compositionally biased region" description="Polar residues" evidence="5">
    <location>
        <begin position="368"/>
        <end position="379"/>
    </location>
</feature>
<feature type="transmembrane region" description="Helical" evidence="6">
    <location>
        <begin position="7"/>
        <end position="31"/>
    </location>
</feature>
<evidence type="ECO:0000313" key="8">
    <source>
        <dbReference type="WBParaSite" id="TREG1_119590.1"/>
    </source>
</evidence>
<dbReference type="InterPro" id="IPR019372">
    <property type="entry name" value="LHFPL"/>
</dbReference>